<evidence type="ECO:0000313" key="7">
    <source>
        <dbReference type="EMBL" id="GGB42767.1"/>
    </source>
</evidence>
<dbReference type="EMBL" id="BMGC01000032">
    <property type="protein sequence ID" value="GGB42767.1"/>
    <property type="molecule type" value="Genomic_DNA"/>
</dbReference>
<evidence type="ECO:0000256" key="6">
    <source>
        <dbReference type="SAM" id="MobiDB-lite"/>
    </source>
</evidence>
<comment type="similarity">
    <text evidence="1 5">Belongs to the DNA glycosylase MPG family.</text>
</comment>
<dbReference type="InterPro" id="IPR036995">
    <property type="entry name" value="MPG_sf"/>
</dbReference>
<evidence type="ECO:0000256" key="2">
    <source>
        <dbReference type="ARBA" id="ARBA00022763"/>
    </source>
</evidence>
<dbReference type="CDD" id="cd00540">
    <property type="entry name" value="AAG"/>
    <property type="match status" value="1"/>
</dbReference>
<proteinExistence type="inferred from homology"/>
<keyword evidence="2 5" id="KW-0227">DNA damage</keyword>
<dbReference type="GO" id="GO:0003677">
    <property type="term" value="F:DNA binding"/>
    <property type="evidence" value="ECO:0007669"/>
    <property type="project" value="InterPro"/>
</dbReference>
<dbReference type="GO" id="GO:0003905">
    <property type="term" value="F:alkylbase DNA N-glycosylase activity"/>
    <property type="evidence" value="ECO:0007669"/>
    <property type="project" value="InterPro"/>
</dbReference>
<sequence length="229" mass="23537">MIRGLAAAASGGIPPVDAARELLGCELTADLPPGPVTVRIVEVEAYGTPADGRYPDPASHCCRGRTPRNAVMFGRPGLLYVYRSYGIHLCANISVGPQGQGGAVLLRGAEIVSGAHVVGERRGGVPARVAARGPGNLGSALGIGLEHNGIDVFDERSPITLASGARVSDALVASGPRVGVSAGATRPWRLWITGSPAVSAYRKGAVKGRRQRQTTVAPEAPTAQVPADR</sequence>
<dbReference type="EC" id="3.2.2.-" evidence="5"/>
<dbReference type="PANTHER" id="PTHR10429:SF0">
    <property type="entry name" value="DNA-3-METHYLADENINE GLYCOSYLASE"/>
    <property type="match status" value="1"/>
</dbReference>
<evidence type="ECO:0000256" key="3">
    <source>
        <dbReference type="ARBA" id="ARBA00022801"/>
    </source>
</evidence>
<reference evidence="7" key="2">
    <citation type="submission" date="2020-09" db="EMBL/GenBank/DDBJ databases">
        <authorList>
            <person name="Sun Q."/>
            <person name="Zhou Y."/>
        </authorList>
    </citation>
    <scope>NUCLEOTIDE SEQUENCE</scope>
    <source>
        <strain evidence="7">CGMCC 1.12827</strain>
    </source>
</reference>
<dbReference type="InterPro" id="IPR003180">
    <property type="entry name" value="MPG"/>
</dbReference>
<feature type="region of interest" description="Disordered" evidence="6">
    <location>
        <begin position="209"/>
        <end position="229"/>
    </location>
</feature>
<dbReference type="HAMAP" id="MF_00527">
    <property type="entry name" value="3MGH"/>
    <property type="match status" value="1"/>
</dbReference>
<reference evidence="7" key="1">
    <citation type="journal article" date="2014" name="Int. J. Syst. Evol. Microbiol.">
        <title>Complete genome sequence of Corynebacterium casei LMG S-19264T (=DSM 44701T), isolated from a smear-ripened cheese.</title>
        <authorList>
            <consortium name="US DOE Joint Genome Institute (JGI-PGF)"/>
            <person name="Walter F."/>
            <person name="Albersmeier A."/>
            <person name="Kalinowski J."/>
            <person name="Ruckert C."/>
        </authorList>
    </citation>
    <scope>NUCLEOTIDE SEQUENCE</scope>
    <source>
        <strain evidence="7">CGMCC 1.12827</strain>
    </source>
</reference>
<keyword evidence="8" id="KW-1185">Reference proteome</keyword>
<dbReference type="AlphaFoldDB" id="A0A916WYP1"/>
<evidence type="ECO:0000256" key="4">
    <source>
        <dbReference type="ARBA" id="ARBA00023204"/>
    </source>
</evidence>
<comment type="caution">
    <text evidence="7">The sequence shown here is derived from an EMBL/GenBank/DDBJ whole genome shotgun (WGS) entry which is preliminary data.</text>
</comment>
<organism evidence="7 8">
    <name type="scientific">Gordonia jinhuaensis</name>
    <dbReference type="NCBI Taxonomy" id="1517702"/>
    <lineage>
        <taxon>Bacteria</taxon>
        <taxon>Bacillati</taxon>
        <taxon>Actinomycetota</taxon>
        <taxon>Actinomycetes</taxon>
        <taxon>Mycobacteriales</taxon>
        <taxon>Gordoniaceae</taxon>
        <taxon>Gordonia</taxon>
    </lineage>
</organism>
<dbReference type="Proteomes" id="UP000621454">
    <property type="component" value="Unassembled WGS sequence"/>
</dbReference>
<evidence type="ECO:0000256" key="5">
    <source>
        <dbReference type="HAMAP-Rule" id="MF_00527"/>
    </source>
</evidence>
<dbReference type="Pfam" id="PF02245">
    <property type="entry name" value="Pur_DNA_glyco"/>
    <property type="match status" value="1"/>
</dbReference>
<evidence type="ECO:0000256" key="1">
    <source>
        <dbReference type="ARBA" id="ARBA00009232"/>
    </source>
</evidence>
<accession>A0A916WYP1</accession>
<dbReference type="NCBIfam" id="NF002003">
    <property type="entry name" value="PRK00802.1-3"/>
    <property type="match status" value="1"/>
</dbReference>
<dbReference type="NCBIfam" id="TIGR00567">
    <property type="entry name" value="3mg"/>
    <property type="match status" value="1"/>
</dbReference>
<protein>
    <recommendedName>
        <fullName evidence="5">Putative 3-methyladenine DNA glycosylase</fullName>
        <ecNumber evidence="5">3.2.2.-</ecNumber>
    </recommendedName>
</protein>
<dbReference type="PANTHER" id="PTHR10429">
    <property type="entry name" value="DNA-3-METHYLADENINE GLYCOSYLASE"/>
    <property type="match status" value="1"/>
</dbReference>
<keyword evidence="4 5" id="KW-0234">DNA repair</keyword>
<gene>
    <name evidence="7" type="ORF">GCM10011489_32870</name>
</gene>
<dbReference type="GO" id="GO:0006284">
    <property type="term" value="P:base-excision repair"/>
    <property type="evidence" value="ECO:0007669"/>
    <property type="project" value="InterPro"/>
</dbReference>
<dbReference type="RefSeq" id="WP_229742803.1">
    <property type="nucleotide sequence ID" value="NZ_BMGC01000032.1"/>
</dbReference>
<dbReference type="Gene3D" id="3.10.300.10">
    <property type="entry name" value="Methylpurine-DNA glycosylase (MPG)"/>
    <property type="match status" value="1"/>
</dbReference>
<dbReference type="SUPFAM" id="SSF50486">
    <property type="entry name" value="FMT C-terminal domain-like"/>
    <property type="match status" value="1"/>
</dbReference>
<name>A0A916WYP1_9ACTN</name>
<keyword evidence="3 5" id="KW-0378">Hydrolase</keyword>
<dbReference type="InterPro" id="IPR011034">
    <property type="entry name" value="Formyl_transferase-like_C_sf"/>
</dbReference>
<evidence type="ECO:0000313" key="8">
    <source>
        <dbReference type="Proteomes" id="UP000621454"/>
    </source>
</evidence>